<evidence type="ECO:0000259" key="1">
    <source>
        <dbReference type="PROSITE" id="PS50940"/>
    </source>
</evidence>
<feature type="domain" description="Chitin-binding type-2" evidence="1">
    <location>
        <begin position="77"/>
        <end position="138"/>
    </location>
</feature>
<dbReference type="SUPFAM" id="SSF57625">
    <property type="entry name" value="Invertebrate chitin-binding proteins"/>
    <property type="match status" value="1"/>
</dbReference>
<organism evidence="2">
    <name type="scientific">Dermatophagoides farinae</name>
    <name type="common">American house dust mite</name>
    <dbReference type="NCBI Taxonomy" id="6954"/>
    <lineage>
        <taxon>Eukaryota</taxon>
        <taxon>Metazoa</taxon>
        <taxon>Ecdysozoa</taxon>
        <taxon>Arthropoda</taxon>
        <taxon>Chelicerata</taxon>
        <taxon>Arachnida</taxon>
        <taxon>Acari</taxon>
        <taxon>Acariformes</taxon>
        <taxon>Sarcoptiformes</taxon>
        <taxon>Astigmata</taxon>
        <taxon>Psoroptidia</taxon>
        <taxon>Analgoidea</taxon>
        <taxon>Pyroglyphidae</taxon>
        <taxon>Dermatophagoidinae</taxon>
        <taxon>Dermatophagoides</taxon>
    </lineage>
</organism>
<name>A0A9D4SKZ6_DERFA</name>
<dbReference type="EMBL" id="SDOV01000001">
    <property type="protein sequence ID" value="KAH7645788.1"/>
    <property type="molecule type" value="Genomic_DNA"/>
</dbReference>
<gene>
    <name evidence="2" type="ORF">HUG17_1326</name>
</gene>
<reference evidence="2" key="2">
    <citation type="journal article" date="2021" name="World Allergy Organ. J.">
        <title>Chromosome-level assembly of Dermatophagoides farinae genome and transcriptome reveals two novel allergens Der f 37 and Der f 39.</title>
        <authorList>
            <person name="Chen J."/>
            <person name="Cai Z."/>
            <person name="Fan D."/>
            <person name="Hu J."/>
            <person name="Hou Y."/>
            <person name="He Y."/>
            <person name="Zhang Z."/>
            <person name="Zhao Z."/>
            <person name="Gao P."/>
            <person name="Hu W."/>
            <person name="Sun J."/>
            <person name="Li J."/>
            <person name="Ji K."/>
        </authorList>
    </citation>
    <scope>NUCLEOTIDE SEQUENCE</scope>
    <source>
        <strain evidence="2">JKM2019</strain>
    </source>
</reference>
<comment type="caution">
    <text evidence="2">The sequence shown here is derived from an EMBL/GenBank/DDBJ whole genome shotgun (WGS) entry which is preliminary data.</text>
</comment>
<reference evidence="2" key="1">
    <citation type="submission" date="2020-06" db="EMBL/GenBank/DDBJ databases">
        <authorList>
            <person name="Ji K."/>
            <person name="Li J."/>
        </authorList>
    </citation>
    <scope>NUCLEOTIDE SEQUENCE</scope>
    <source>
        <strain evidence="2">JKM2019</strain>
        <tissue evidence="2">Whole body</tissue>
    </source>
</reference>
<dbReference type="PROSITE" id="PS50940">
    <property type="entry name" value="CHIT_BIND_II"/>
    <property type="match status" value="1"/>
</dbReference>
<sequence length="472" mass="54646">MNKVSLDRLLKMAPAILEESSVYLKLKTNSNGFSRKSSDMIETQIAIPSNLISSKSNLINTKFRSTKSLDKFLSSIRFNCTDRPEGYYADIERDCRTFHYCKRQSRKFTFNCPGSSIFNQKELSCENNLNNPRETCLNSTKFFFINSILYDHNNNNSINKKSLNKELNFRNETKNLISITTTNISNQTKLLPPSLKYRQKISSNHSSSIMIASTKTPLTMQIDKPKWYNHRQQSYFIGKNQANDLPEHSFNKYSYNNDKMTTTFRPLIIKKYNTSSANNNNNNSNDIKVKLKSNNNNKYIINAFNEIQSEFSPPSTTTSINSIKPITINTNLSTQDYFLHHKPLVQSMFLNDYNFFQLPFGGGDYDNHSSSYNGSPFHHLSIQQPSLPLTLPTLRESSKPKSKMDKFLPFSLTNIKDRLLRNWNQNFFSKKVNKDSKKIRSMDSRKMDFLFPQAFKRFRSLFSRSNNTSDGS</sequence>
<accession>A0A9D4SKZ6</accession>
<dbReference type="AlphaFoldDB" id="A0A9D4SKZ6"/>
<protein>
    <recommendedName>
        <fullName evidence="1">Chitin-binding type-2 domain-containing protein</fullName>
    </recommendedName>
</protein>
<dbReference type="InterPro" id="IPR036508">
    <property type="entry name" value="Chitin-bd_dom_sf"/>
</dbReference>
<proteinExistence type="predicted"/>
<evidence type="ECO:0000313" key="2">
    <source>
        <dbReference type="EMBL" id="KAH7645788.1"/>
    </source>
</evidence>
<dbReference type="Proteomes" id="UP000828236">
    <property type="component" value="Unassembled WGS sequence"/>
</dbReference>
<dbReference type="Pfam" id="PF01607">
    <property type="entry name" value="CBM_14"/>
    <property type="match status" value="1"/>
</dbReference>
<dbReference type="GO" id="GO:0005576">
    <property type="term" value="C:extracellular region"/>
    <property type="evidence" value="ECO:0007669"/>
    <property type="project" value="InterPro"/>
</dbReference>
<dbReference type="GO" id="GO:0008061">
    <property type="term" value="F:chitin binding"/>
    <property type="evidence" value="ECO:0007669"/>
    <property type="project" value="InterPro"/>
</dbReference>
<dbReference type="InterPro" id="IPR002557">
    <property type="entry name" value="Chitin-bd_dom"/>
</dbReference>